<dbReference type="GO" id="GO:0085020">
    <property type="term" value="P:protein K6-linked ubiquitination"/>
    <property type="evidence" value="ECO:0007669"/>
    <property type="project" value="TreeGrafter"/>
</dbReference>
<dbReference type="PROSITE" id="PS50297">
    <property type="entry name" value="ANK_REP_REGION"/>
    <property type="match status" value="1"/>
</dbReference>
<reference evidence="5" key="1">
    <citation type="submission" date="2021-02" db="EMBL/GenBank/DDBJ databases">
        <authorList>
            <person name="Dougan E. K."/>
            <person name="Rhodes N."/>
            <person name="Thang M."/>
            <person name="Chan C."/>
        </authorList>
    </citation>
    <scope>NUCLEOTIDE SEQUENCE</scope>
</reference>
<protein>
    <submittedName>
        <fullName evidence="5">Ankrd39 protein</fullName>
    </submittedName>
</protein>
<dbReference type="EMBL" id="CAJNDS010002421">
    <property type="protein sequence ID" value="CAE7467883.1"/>
    <property type="molecule type" value="Genomic_DNA"/>
</dbReference>
<dbReference type="Proteomes" id="UP000604046">
    <property type="component" value="Unassembled WGS sequence"/>
</dbReference>
<dbReference type="InterPro" id="IPR036770">
    <property type="entry name" value="Ankyrin_rpt-contain_sf"/>
</dbReference>
<dbReference type="GO" id="GO:0004842">
    <property type="term" value="F:ubiquitin-protein transferase activity"/>
    <property type="evidence" value="ECO:0007669"/>
    <property type="project" value="TreeGrafter"/>
</dbReference>
<dbReference type="Pfam" id="PF12796">
    <property type="entry name" value="Ank_2"/>
    <property type="match status" value="1"/>
</dbReference>
<proteinExistence type="predicted"/>
<dbReference type="Gene3D" id="2.30.42.10">
    <property type="match status" value="1"/>
</dbReference>
<feature type="region of interest" description="Disordered" evidence="4">
    <location>
        <begin position="499"/>
        <end position="522"/>
    </location>
</feature>
<dbReference type="OrthoDB" id="412040at2759"/>
<dbReference type="PROSITE" id="PS50088">
    <property type="entry name" value="ANK_REPEAT"/>
    <property type="match status" value="1"/>
</dbReference>
<evidence type="ECO:0000313" key="5">
    <source>
        <dbReference type="EMBL" id="CAE7467883.1"/>
    </source>
</evidence>
<evidence type="ECO:0000256" key="2">
    <source>
        <dbReference type="ARBA" id="ARBA00023043"/>
    </source>
</evidence>
<dbReference type="PANTHER" id="PTHR24171:SF8">
    <property type="entry name" value="BRCA1-ASSOCIATED RING DOMAIN PROTEIN 1"/>
    <property type="match status" value="1"/>
</dbReference>
<evidence type="ECO:0000256" key="3">
    <source>
        <dbReference type="PROSITE-ProRule" id="PRU00023"/>
    </source>
</evidence>
<evidence type="ECO:0000313" key="6">
    <source>
        <dbReference type="Proteomes" id="UP000604046"/>
    </source>
</evidence>
<feature type="compositionally biased region" description="Acidic residues" evidence="4">
    <location>
        <begin position="506"/>
        <end position="519"/>
    </location>
</feature>
<dbReference type="SUPFAM" id="SSF48403">
    <property type="entry name" value="Ankyrin repeat"/>
    <property type="match status" value="1"/>
</dbReference>
<comment type="caution">
    <text evidence="5">The sequence shown here is derived from an EMBL/GenBank/DDBJ whole genome shotgun (WGS) entry which is preliminary data.</text>
</comment>
<accession>A0A812S9P9</accession>
<feature type="compositionally biased region" description="Basic and acidic residues" evidence="4">
    <location>
        <begin position="415"/>
        <end position="424"/>
    </location>
</feature>
<keyword evidence="6" id="KW-1185">Reference proteome</keyword>
<dbReference type="InterPro" id="IPR002110">
    <property type="entry name" value="Ankyrin_rpt"/>
</dbReference>
<feature type="repeat" description="ANK" evidence="3">
    <location>
        <begin position="217"/>
        <end position="249"/>
    </location>
</feature>
<feature type="region of interest" description="Disordered" evidence="4">
    <location>
        <begin position="376"/>
        <end position="424"/>
    </location>
</feature>
<keyword evidence="1" id="KW-0677">Repeat</keyword>
<evidence type="ECO:0000256" key="1">
    <source>
        <dbReference type="ARBA" id="ARBA00022737"/>
    </source>
</evidence>
<dbReference type="Gene3D" id="1.25.40.20">
    <property type="entry name" value="Ankyrin repeat-containing domain"/>
    <property type="match status" value="1"/>
</dbReference>
<feature type="compositionally biased region" description="Basic and acidic residues" evidence="4">
    <location>
        <begin position="387"/>
        <end position="405"/>
    </location>
</feature>
<evidence type="ECO:0000256" key="4">
    <source>
        <dbReference type="SAM" id="MobiDB-lite"/>
    </source>
</evidence>
<dbReference type="InterPro" id="IPR036034">
    <property type="entry name" value="PDZ_sf"/>
</dbReference>
<sequence>MGPDVAVADVTPTLHGHWCIGGKEARLRHFDWNRCFLYQSAPQGPERRLPLAPLPWQWWDSAGSKWVLDRAIRVLDVPHASVDQRLALAQQEVVALRAWAEVARRRATWWMPPAPPKPEVDEAELMAERAAGLASLGVDLTSPLFTDDLGATLLLTAAEQGWVELCGELLSSSRPGYLEAQDLAGRTALFRAVGAGHRELGGLLLSAKACPSSASVDGLQPLHAALSSGREELASALLASRANAAARLPSGQMPKDYTDPDGRIRSLLDSALVSAPRPRRKRSVAYGKEEAIGISWHRDAAAWVVRSLSPGDPASEAGVRPGWVLLRVDGAAPGRVQSSFLTTSGTGTWVTSSMSGGLGKKGPLLDCVMVLGATGEPQDDVDMQSGKGKEDPEEELLHPRDLAERESEDEAEPSEGWRDTEPWEYKNDKFEEDFTRLLETLRTGLPVLSLPSLYEHGLGWVWPGLEREGPDFCVEGRTIKKDSRHASLKEYLSQRERAGLISRQEVEDEDADDSDDDGDPFAGLEAAADRQVEQCCSITERDSQRHRSSVTGMVSEATRQNVMQHVQAGLAVVLG</sequence>
<name>A0A812S9P9_9DINO</name>
<gene>
    <name evidence="5" type="primary">Ankrd39</name>
    <name evidence="5" type="ORF">SNAT2548_LOCUS26171</name>
</gene>
<dbReference type="AlphaFoldDB" id="A0A812S9P9"/>
<organism evidence="5 6">
    <name type="scientific">Symbiodinium natans</name>
    <dbReference type="NCBI Taxonomy" id="878477"/>
    <lineage>
        <taxon>Eukaryota</taxon>
        <taxon>Sar</taxon>
        <taxon>Alveolata</taxon>
        <taxon>Dinophyceae</taxon>
        <taxon>Suessiales</taxon>
        <taxon>Symbiodiniaceae</taxon>
        <taxon>Symbiodinium</taxon>
    </lineage>
</organism>
<dbReference type="PANTHER" id="PTHR24171">
    <property type="entry name" value="ANKYRIN REPEAT DOMAIN-CONTAINING PROTEIN 39-RELATED"/>
    <property type="match status" value="1"/>
</dbReference>
<dbReference type="SUPFAM" id="SSF50156">
    <property type="entry name" value="PDZ domain-like"/>
    <property type="match status" value="1"/>
</dbReference>
<keyword evidence="2 3" id="KW-0040">ANK repeat</keyword>